<dbReference type="InterPro" id="IPR000297">
    <property type="entry name" value="PPIase_PpiC"/>
</dbReference>
<keyword evidence="5 6" id="KW-0413">Isomerase</keyword>
<evidence type="ECO:0000256" key="6">
    <source>
        <dbReference type="PROSITE-ProRule" id="PRU00278"/>
    </source>
</evidence>
<dbReference type="InterPro" id="IPR050245">
    <property type="entry name" value="PrsA_foldase"/>
</dbReference>
<comment type="caution">
    <text evidence="9">The sequence shown here is derived from an EMBL/GenBank/DDBJ whole genome shotgun (WGS) entry which is preliminary data.</text>
</comment>
<evidence type="ECO:0000256" key="1">
    <source>
        <dbReference type="ARBA" id="ARBA00000971"/>
    </source>
</evidence>
<evidence type="ECO:0000256" key="2">
    <source>
        <dbReference type="ARBA" id="ARBA00013194"/>
    </source>
</evidence>
<evidence type="ECO:0000256" key="3">
    <source>
        <dbReference type="ARBA" id="ARBA00022729"/>
    </source>
</evidence>
<dbReference type="GeneID" id="97558455"/>
<evidence type="ECO:0000256" key="4">
    <source>
        <dbReference type="ARBA" id="ARBA00023110"/>
    </source>
</evidence>
<dbReference type="EMBL" id="LWMH01000001">
    <property type="protein sequence ID" value="KZS46261.1"/>
    <property type="molecule type" value="Genomic_DNA"/>
</dbReference>
<dbReference type="RefSeq" id="WP_006207448.1">
    <property type="nucleotide sequence ID" value="NZ_CP147845.1"/>
</dbReference>
<keyword evidence="3" id="KW-0732">Signal</keyword>
<accession>A0A163IZU5</accession>
<name>A0A163IZU5_9BACL</name>
<keyword evidence="7" id="KW-0472">Membrane</keyword>
<dbReference type="OrthoDB" id="2677468at2"/>
<keyword evidence="7" id="KW-1133">Transmembrane helix</keyword>
<keyword evidence="10" id="KW-1185">Reference proteome</keyword>
<dbReference type="PROSITE" id="PS51257">
    <property type="entry name" value="PROKAR_LIPOPROTEIN"/>
    <property type="match status" value="1"/>
</dbReference>
<organism evidence="9 10">
    <name type="scientific">Paenibacillus glucanolyticus</name>
    <dbReference type="NCBI Taxonomy" id="59843"/>
    <lineage>
        <taxon>Bacteria</taxon>
        <taxon>Bacillati</taxon>
        <taxon>Bacillota</taxon>
        <taxon>Bacilli</taxon>
        <taxon>Bacillales</taxon>
        <taxon>Paenibacillaceae</taxon>
        <taxon>Paenibacillus</taxon>
    </lineage>
</organism>
<evidence type="ECO:0000313" key="10">
    <source>
        <dbReference type="Proteomes" id="UP000076796"/>
    </source>
</evidence>
<keyword evidence="7" id="KW-0812">Transmembrane</keyword>
<sequence>MTRQEKGLWATVIVLTACVIGMGGWVLFSGIFSQEASPSLKDGSLAVASIQDRAITEDEWVDELKKRYGREMLMTMLNRQAVALEAKAKGIDITTAEVDAEIDVMSRSYGSKERFLSEMENQLGITEAELRMETTYRMLLEKIATSDVYIEPQQIDAYLELYPDQFRPKKQLNLSMIEVASEDEANQAMDRLENGEDFAALASEISLDEYTREEGGQIGLIEEDDPFLPPALLDAALELEPGDIAGPISLTDTYAIVYLHDIIEPKAPSEDKIREAVRKQLALEQSISLSELERQLREKYEARISAGTVTL</sequence>
<dbReference type="EC" id="5.2.1.8" evidence="2"/>
<feature type="domain" description="PpiC" evidence="8">
    <location>
        <begin position="169"/>
        <end position="261"/>
    </location>
</feature>
<dbReference type="STRING" id="59843.A3958_09740"/>
<evidence type="ECO:0000313" key="9">
    <source>
        <dbReference type="EMBL" id="KZS46261.1"/>
    </source>
</evidence>
<dbReference type="InterPro" id="IPR023058">
    <property type="entry name" value="PPIase_PpiC_CS"/>
</dbReference>
<dbReference type="Gene3D" id="3.10.50.40">
    <property type="match status" value="1"/>
</dbReference>
<keyword evidence="4 6" id="KW-0697">Rotamase</keyword>
<evidence type="ECO:0000256" key="7">
    <source>
        <dbReference type="SAM" id="Phobius"/>
    </source>
</evidence>
<dbReference type="Pfam" id="PF13145">
    <property type="entry name" value="Rotamase_2"/>
    <property type="match status" value="1"/>
</dbReference>
<proteinExistence type="predicted"/>
<dbReference type="PROSITE" id="PS01096">
    <property type="entry name" value="PPIC_PPIASE_1"/>
    <property type="match status" value="1"/>
</dbReference>
<dbReference type="PANTHER" id="PTHR47245">
    <property type="entry name" value="PEPTIDYLPROLYL ISOMERASE"/>
    <property type="match status" value="1"/>
</dbReference>
<feature type="transmembrane region" description="Helical" evidence="7">
    <location>
        <begin position="7"/>
        <end position="28"/>
    </location>
</feature>
<dbReference type="GO" id="GO:0003755">
    <property type="term" value="F:peptidyl-prolyl cis-trans isomerase activity"/>
    <property type="evidence" value="ECO:0007669"/>
    <property type="project" value="UniProtKB-KW"/>
</dbReference>
<dbReference type="Gene3D" id="1.10.4030.10">
    <property type="entry name" value="Porin chaperone SurA, peptide-binding domain"/>
    <property type="match status" value="1"/>
</dbReference>
<evidence type="ECO:0000259" key="8">
    <source>
        <dbReference type="PROSITE" id="PS50198"/>
    </source>
</evidence>
<dbReference type="SUPFAM" id="SSF54534">
    <property type="entry name" value="FKBP-like"/>
    <property type="match status" value="1"/>
</dbReference>
<dbReference type="Proteomes" id="UP000076796">
    <property type="component" value="Unassembled WGS sequence"/>
</dbReference>
<evidence type="ECO:0000256" key="5">
    <source>
        <dbReference type="ARBA" id="ARBA00023235"/>
    </source>
</evidence>
<reference evidence="9" key="1">
    <citation type="journal article" date="2016" name="Genome Announc.">
        <title>Draft genomes of two strains of Paenibacillus glucanolyticus with capability to degrade lignocellulose.</title>
        <authorList>
            <person name="Mathews S.L."/>
            <person name="Pawlak J."/>
            <person name="Grunden A.M."/>
        </authorList>
    </citation>
    <scope>NUCLEOTIDE SEQUENCE [LARGE SCALE GENOMIC DNA]</scope>
    <source>
        <strain evidence="9">SLM1</strain>
    </source>
</reference>
<protein>
    <recommendedName>
        <fullName evidence="2">peptidylprolyl isomerase</fullName>
        <ecNumber evidence="2">5.2.1.8</ecNumber>
    </recommendedName>
</protein>
<dbReference type="PANTHER" id="PTHR47245:SF1">
    <property type="entry name" value="FOLDASE PROTEIN PRSA"/>
    <property type="match status" value="1"/>
</dbReference>
<dbReference type="AlphaFoldDB" id="A0A163IZU5"/>
<dbReference type="InterPro" id="IPR046357">
    <property type="entry name" value="PPIase_dom_sf"/>
</dbReference>
<gene>
    <name evidence="9" type="ORF">AWU65_10165</name>
</gene>
<comment type="catalytic activity">
    <reaction evidence="1">
        <text>[protein]-peptidylproline (omega=180) = [protein]-peptidylproline (omega=0)</text>
        <dbReference type="Rhea" id="RHEA:16237"/>
        <dbReference type="Rhea" id="RHEA-COMP:10747"/>
        <dbReference type="Rhea" id="RHEA-COMP:10748"/>
        <dbReference type="ChEBI" id="CHEBI:83833"/>
        <dbReference type="ChEBI" id="CHEBI:83834"/>
        <dbReference type="EC" id="5.2.1.8"/>
    </reaction>
</comment>
<dbReference type="PROSITE" id="PS50198">
    <property type="entry name" value="PPIC_PPIASE_2"/>
    <property type="match status" value="1"/>
</dbReference>